<dbReference type="AlphaFoldDB" id="A0AAV7GNG2"/>
<keyword evidence="3" id="KW-1185">Reference proteome</keyword>
<name>A0AAV7GNG2_DENCH</name>
<dbReference type="GO" id="GO:0003700">
    <property type="term" value="F:DNA-binding transcription factor activity"/>
    <property type="evidence" value="ECO:0007669"/>
    <property type="project" value="InterPro"/>
</dbReference>
<evidence type="ECO:0000259" key="1">
    <source>
        <dbReference type="PROSITE" id="PS51297"/>
    </source>
</evidence>
<protein>
    <recommendedName>
        <fullName evidence="1">K-box domain-containing protein</fullName>
    </recommendedName>
</protein>
<evidence type="ECO:0000313" key="3">
    <source>
        <dbReference type="Proteomes" id="UP000775213"/>
    </source>
</evidence>
<dbReference type="EMBL" id="JAGFBR010000008">
    <property type="protein sequence ID" value="KAH0463380.1"/>
    <property type="molecule type" value="Genomic_DNA"/>
</dbReference>
<sequence>MMVAKTKAVGWRMRRLRGSCCSLGFMQNVIERYKMSLVDLSSNSSATEQNIQLWKQEAALNAMKIDFLEASNRKLLGENLESCSLEDLNKLEGQLEQGLVNIRGIKSRLLSRQVTQLEEKTRVLSEENELLQNQRTGLVVCALDMKRDCLASDNSGAVLQVC</sequence>
<gene>
    <name evidence="2" type="ORF">IEQ34_007962</name>
</gene>
<comment type="caution">
    <text evidence="2">The sequence shown here is derived from an EMBL/GenBank/DDBJ whole genome shotgun (WGS) entry which is preliminary data.</text>
</comment>
<evidence type="ECO:0000313" key="2">
    <source>
        <dbReference type="EMBL" id="KAH0463380.1"/>
    </source>
</evidence>
<feature type="domain" description="K-box" evidence="1">
    <location>
        <begin position="51"/>
        <end position="149"/>
    </location>
</feature>
<dbReference type="Pfam" id="PF01486">
    <property type="entry name" value="K-box"/>
    <property type="match status" value="1"/>
</dbReference>
<accession>A0AAV7GNG2</accession>
<proteinExistence type="predicted"/>
<dbReference type="InterPro" id="IPR002487">
    <property type="entry name" value="TF_Kbox"/>
</dbReference>
<dbReference type="GO" id="GO:0005634">
    <property type="term" value="C:nucleus"/>
    <property type="evidence" value="ECO:0007669"/>
    <property type="project" value="InterPro"/>
</dbReference>
<organism evidence="2 3">
    <name type="scientific">Dendrobium chrysotoxum</name>
    <name type="common">Orchid</name>
    <dbReference type="NCBI Taxonomy" id="161865"/>
    <lineage>
        <taxon>Eukaryota</taxon>
        <taxon>Viridiplantae</taxon>
        <taxon>Streptophyta</taxon>
        <taxon>Embryophyta</taxon>
        <taxon>Tracheophyta</taxon>
        <taxon>Spermatophyta</taxon>
        <taxon>Magnoliopsida</taxon>
        <taxon>Liliopsida</taxon>
        <taxon>Asparagales</taxon>
        <taxon>Orchidaceae</taxon>
        <taxon>Epidendroideae</taxon>
        <taxon>Malaxideae</taxon>
        <taxon>Dendrobiinae</taxon>
        <taxon>Dendrobium</taxon>
    </lineage>
</organism>
<dbReference type="PROSITE" id="PS51297">
    <property type="entry name" value="K_BOX"/>
    <property type="match status" value="1"/>
</dbReference>
<dbReference type="Proteomes" id="UP000775213">
    <property type="component" value="Unassembled WGS sequence"/>
</dbReference>
<reference evidence="2 3" key="1">
    <citation type="journal article" date="2021" name="Hortic Res">
        <title>Chromosome-scale assembly of the Dendrobium chrysotoxum genome enhances the understanding of orchid evolution.</title>
        <authorList>
            <person name="Zhang Y."/>
            <person name="Zhang G.Q."/>
            <person name="Zhang D."/>
            <person name="Liu X.D."/>
            <person name="Xu X.Y."/>
            <person name="Sun W.H."/>
            <person name="Yu X."/>
            <person name="Zhu X."/>
            <person name="Wang Z.W."/>
            <person name="Zhao X."/>
            <person name="Zhong W.Y."/>
            <person name="Chen H."/>
            <person name="Yin W.L."/>
            <person name="Huang T."/>
            <person name="Niu S.C."/>
            <person name="Liu Z.J."/>
        </authorList>
    </citation>
    <scope>NUCLEOTIDE SEQUENCE [LARGE SCALE GENOMIC DNA]</scope>
    <source>
        <strain evidence="2">Lindl</strain>
    </source>
</reference>